<gene>
    <name evidence="2" type="ORF">BJA5080_02665</name>
</gene>
<organism evidence="2 3">
    <name type="scientific">Bradyrhizobium diazoefficiens SEMIA 5080</name>
    <dbReference type="NCBI Taxonomy" id="754504"/>
    <lineage>
        <taxon>Bacteria</taxon>
        <taxon>Pseudomonadati</taxon>
        <taxon>Pseudomonadota</taxon>
        <taxon>Alphaproteobacteria</taxon>
        <taxon>Hyphomicrobiales</taxon>
        <taxon>Nitrobacteraceae</taxon>
        <taxon>Bradyrhizobium</taxon>
    </lineage>
</organism>
<comment type="caution">
    <text evidence="2">The sequence shown here is derived from an EMBL/GenBank/DDBJ whole genome shotgun (WGS) entry which is preliminary data.</text>
</comment>
<name>A0A837CAL9_9BRAD</name>
<proteinExistence type="predicted"/>
<accession>A0A837CAL9</accession>
<evidence type="ECO:0000313" key="3">
    <source>
        <dbReference type="Proteomes" id="UP000024900"/>
    </source>
</evidence>
<dbReference type="EMBL" id="ADOU02000007">
    <property type="protein sequence ID" value="KGJ66018.1"/>
    <property type="molecule type" value="Genomic_DNA"/>
</dbReference>
<dbReference type="Proteomes" id="UP000024900">
    <property type="component" value="Unassembled WGS sequence"/>
</dbReference>
<keyword evidence="1" id="KW-0472">Membrane</keyword>
<dbReference type="AlphaFoldDB" id="A0A837CAL9"/>
<reference evidence="2 3" key="1">
    <citation type="journal article" date="2014" name="BMC Genomics">
        <title>Comparative genomics of Bradyrhizobium japonicum CPAC 15 and Bradyrhizobium diazoefficiens CPAC 7: elite model strains for understanding symbiotic performance with soybean.</title>
        <authorList>
            <person name="Siqueira A.F."/>
            <person name="Ormeno-Orrillo E."/>
            <person name="Souza R.C."/>
            <person name="Rodrigues E.P."/>
            <person name="Almeida L.G."/>
            <person name="Barcellos F.G."/>
            <person name="Batista J.S."/>
            <person name="Nakatami A.S."/>
            <person name="Martinez-Romero E."/>
            <person name="Vasconcelos A.T."/>
            <person name="Hungria M."/>
        </authorList>
    </citation>
    <scope>NUCLEOTIDE SEQUENCE [LARGE SCALE GENOMIC DNA]</scope>
    <source>
        <strain evidence="2 3">SEMIA 5080</strain>
    </source>
</reference>
<evidence type="ECO:0000256" key="1">
    <source>
        <dbReference type="SAM" id="Phobius"/>
    </source>
</evidence>
<feature type="transmembrane region" description="Helical" evidence="1">
    <location>
        <begin position="44"/>
        <end position="65"/>
    </location>
</feature>
<sequence length="76" mass="8178">MVPGGRAPSPLLKVDQFAGKHQCDTGGETLTDYDLMGLNIHPEWWLPTVLVLAGLNIGDFVSVLIKAVMGRRSVSS</sequence>
<evidence type="ECO:0000313" key="2">
    <source>
        <dbReference type="EMBL" id="KGJ66018.1"/>
    </source>
</evidence>
<keyword evidence="1" id="KW-0812">Transmembrane</keyword>
<keyword evidence="1" id="KW-1133">Transmembrane helix</keyword>
<protein>
    <submittedName>
        <fullName evidence="2">Uncharacterized protein</fullName>
    </submittedName>
</protein>